<dbReference type="GO" id="GO:0007059">
    <property type="term" value="P:chromosome segregation"/>
    <property type="evidence" value="ECO:0007669"/>
    <property type="project" value="TreeGrafter"/>
</dbReference>
<sequence>MKKSLLDEEFIDLFADDKPATPKANPSQEAAAGLFIPLEQIQPDPQQPRKFSGDDDDDLKLLAESIVQHGILQPITVQPVQNGKTIKYQIIAGERRWRAAQIALQTGSKCQRKGYDLGRIPVYIRNPESDSDKLEMQMVENLARSGMTDTDISRALNKLISTIHVSKAELARRLGRSETWVKNILTRADPDSEVVSKRIGVPVEDIGSNEIARLVSWSKDNEKQVVLDQIAEKLRGGAILSRALISELEERYDLTFRFPQLKKRADLTMDDLQTWKNLWYSDDPAQNAIAQRVLDGMTLAEAMQAPMAAPEHDTDLPPMGDNVRLGDDEDISPDPDPATLGDDDFVGNNDFQIDEKEMEDVVAAKSATLQTPVHAERTNRKSPEEDRRNMDTAGMGTESGGVISVADQTSQPVHVRIPADIVDRLLEKTGLADDLTVDADTVLRAITLLLGQ</sequence>
<evidence type="ECO:0000256" key="2">
    <source>
        <dbReference type="SAM" id="MobiDB-lite"/>
    </source>
</evidence>
<dbReference type="SUPFAM" id="SSF110849">
    <property type="entry name" value="ParB/Sulfiredoxin"/>
    <property type="match status" value="1"/>
</dbReference>
<evidence type="ECO:0000313" key="4">
    <source>
        <dbReference type="EMBL" id="OCX76281.1"/>
    </source>
</evidence>
<reference evidence="4 5" key="1">
    <citation type="journal article" date="2016" name="Int. J. Mol. Sci.">
        <title>Comparative genomics of the extreme acidophile Acidithiobacillus thiooxidans reveals intraspecific divergence and niche adaptation.</title>
        <authorList>
            <person name="Zhang X."/>
            <person name="Feng X."/>
            <person name="Tao J."/>
            <person name="Ma L."/>
            <person name="Xiao Y."/>
            <person name="Liang Y."/>
            <person name="Liu X."/>
            <person name="Yin H."/>
        </authorList>
    </citation>
    <scope>NUCLEOTIDE SEQUENCE [LARGE SCALE GENOMIC DNA]</scope>
    <source>
        <strain evidence="4 5">A02</strain>
    </source>
</reference>
<dbReference type="NCBIfam" id="TIGR00180">
    <property type="entry name" value="parB_part"/>
    <property type="match status" value="1"/>
</dbReference>
<dbReference type="InterPro" id="IPR036086">
    <property type="entry name" value="ParB/Sulfiredoxin_sf"/>
</dbReference>
<dbReference type="EMBL" id="LWSA01000028">
    <property type="protein sequence ID" value="OCX76281.1"/>
    <property type="molecule type" value="Genomic_DNA"/>
</dbReference>
<feature type="compositionally biased region" description="Basic and acidic residues" evidence="2">
    <location>
        <begin position="374"/>
        <end position="390"/>
    </location>
</feature>
<evidence type="ECO:0000259" key="3">
    <source>
        <dbReference type="SMART" id="SM00470"/>
    </source>
</evidence>
<dbReference type="SMART" id="SM00470">
    <property type="entry name" value="ParB"/>
    <property type="match status" value="1"/>
</dbReference>
<comment type="similarity">
    <text evidence="1">Belongs to the ParB family.</text>
</comment>
<dbReference type="InterPro" id="IPR050336">
    <property type="entry name" value="Chromosome_partition/occlusion"/>
</dbReference>
<accession>A0A1C2IR83</accession>
<dbReference type="Proteomes" id="UP000094893">
    <property type="component" value="Unassembled WGS sequence"/>
</dbReference>
<evidence type="ECO:0000313" key="5">
    <source>
        <dbReference type="Proteomes" id="UP000094893"/>
    </source>
</evidence>
<organism evidence="4 5">
    <name type="scientific">Acidithiobacillus thiooxidans</name>
    <name type="common">Thiobacillus thiooxidans</name>
    <dbReference type="NCBI Taxonomy" id="930"/>
    <lineage>
        <taxon>Bacteria</taxon>
        <taxon>Pseudomonadati</taxon>
        <taxon>Pseudomonadota</taxon>
        <taxon>Acidithiobacillia</taxon>
        <taxon>Acidithiobacillales</taxon>
        <taxon>Acidithiobacillaceae</taxon>
        <taxon>Acidithiobacillus</taxon>
    </lineage>
</organism>
<dbReference type="InterPro" id="IPR004437">
    <property type="entry name" value="ParB/RepB/Spo0J"/>
</dbReference>
<dbReference type="AlphaFoldDB" id="A0A1C2IR83"/>
<dbReference type="GO" id="GO:0003677">
    <property type="term" value="F:DNA binding"/>
    <property type="evidence" value="ECO:0007669"/>
    <property type="project" value="InterPro"/>
</dbReference>
<dbReference type="PANTHER" id="PTHR33375">
    <property type="entry name" value="CHROMOSOME-PARTITIONING PROTEIN PARB-RELATED"/>
    <property type="match status" value="1"/>
</dbReference>
<gene>
    <name evidence="4" type="ORF">A6P07_03010</name>
</gene>
<dbReference type="InterPro" id="IPR003115">
    <property type="entry name" value="ParB_N"/>
</dbReference>
<comment type="caution">
    <text evidence="4">The sequence shown here is derived from an EMBL/GenBank/DDBJ whole genome shotgun (WGS) entry which is preliminary data.</text>
</comment>
<name>A0A1C2IR83_ACITH</name>
<dbReference type="Gene3D" id="1.10.10.2830">
    <property type="match status" value="1"/>
</dbReference>
<feature type="domain" description="ParB-like N-terminal" evidence="3">
    <location>
        <begin position="34"/>
        <end position="142"/>
    </location>
</feature>
<proteinExistence type="inferred from homology"/>
<dbReference type="RefSeq" id="WP_024893234.1">
    <property type="nucleotide sequence ID" value="NZ_LWRZ01000253.1"/>
</dbReference>
<dbReference type="Pfam" id="PF02195">
    <property type="entry name" value="ParB_N"/>
    <property type="match status" value="1"/>
</dbReference>
<evidence type="ECO:0000256" key="1">
    <source>
        <dbReference type="ARBA" id="ARBA00006295"/>
    </source>
</evidence>
<protein>
    <recommendedName>
        <fullName evidence="3">ParB-like N-terminal domain-containing protein</fullName>
    </recommendedName>
</protein>
<dbReference type="GO" id="GO:0005694">
    <property type="term" value="C:chromosome"/>
    <property type="evidence" value="ECO:0007669"/>
    <property type="project" value="TreeGrafter"/>
</dbReference>
<feature type="region of interest" description="Disordered" evidence="2">
    <location>
        <begin position="306"/>
        <end position="344"/>
    </location>
</feature>
<feature type="region of interest" description="Disordered" evidence="2">
    <location>
        <begin position="371"/>
        <end position="399"/>
    </location>
</feature>
<dbReference type="Gene3D" id="3.90.1530.30">
    <property type="match status" value="1"/>
</dbReference>
<dbReference type="PANTHER" id="PTHR33375:SF1">
    <property type="entry name" value="CHROMOSOME-PARTITIONING PROTEIN PARB-RELATED"/>
    <property type="match status" value="1"/>
</dbReference>